<feature type="non-terminal residue" evidence="2">
    <location>
        <position position="206"/>
    </location>
</feature>
<protein>
    <recommendedName>
        <fullName evidence="3">Lipoprotein</fullName>
    </recommendedName>
</protein>
<accession>A0A382WVZ1</accession>
<evidence type="ECO:0000256" key="1">
    <source>
        <dbReference type="SAM" id="Coils"/>
    </source>
</evidence>
<dbReference type="EMBL" id="UINC01163015">
    <property type="protein sequence ID" value="SVD63086.1"/>
    <property type="molecule type" value="Genomic_DNA"/>
</dbReference>
<sequence length="206" mass="22717">MKKLILPISTLLLMAIGCDNPMLDNRVELDNSELQDFSSELASDLGLSETSASAVNDVLNRHGSGGKHREPGFLWKVAGELADKLSEEEKARLFEKMEEKEIPLFGSLKTLKGKKGKGSKGKKGSSYFDGIKKVLTDDQKVTFKAIKVAYKEKFKTIQGQVKDGTLSKEDAKAQKAALKEAMKAEIDALLTDEQKAQLEQNKADRK</sequence>
<evidence type="ECO:0000313" key="2">
    <source>
        <dbReference type="EMBL" id="SVD63086.1"/>
    </source>
</evidence>
<feature type="coiled-coil region" evidence="1">
    <location>
        <begin position="168"/>
        <end position="199"/>
    </location>
</feature>
<dbReference type="PROSITE" id="PS51257">
    <property type="entry name" value="PROKAR_LIPOPROTEIN"/>
    <property type="match status" value="1"/>
</dbReference>
<name>A0A382WVZ1_9ZZZZ</name>
<keyword evidence="1" id="KW-0175">Coiled coil</keyword>
<evidence type="ECO:0008006" key="3">
    <source>
        <dbReference type="Google" id="ProtNLM"/>
    </source>
</evidence>
<reference evidence="2" key="1">
    <citation type="submission" date="2018-05" db="EMBL/GenBank/DDBJ databases">
        <authorList>
            <person name="Lanie J.A."/>
            <person name="Ng W.-L."/>
            <person name="Kazmierczak K.M."/>
            <person name="Andrzejewski T.M."/>
            <person name="Davidsen T.M."/>
            <person name="Wayne K.J."/>
            <person name="Tettelin H."/>
            <person name="Glass J.I."/>
            <person name="Rusch D."/>
            <person name="Podicherti R."/>
            <person name="Tsui H.-C.T."/>
            <person name="Winkler M.E."/>
        </authorList>
    </citation>
    <scope>NUCLEOTIDE SEQUENCE</scope>
</reference>
<proteinExistence type="predicted"/>
<organism evidence="2">
    <name type="scientific">marine metagenome</name>
    <dbReference type="NCBI Taxonomy" id="408172"/>
    <lineage>
        <taxon>unclassified sequences</taxon>
        <taxon>metagenomes</taxon>
        <taxon>ecological metagenomes</taxon>
    </lineage>
</organism>
<dbReference type="AlphaFoldDB" id="A0A382WVZ1"/>
<gene>
    <name evidence="2" type="ORF">METZ01_LOCUS415940</name>
</gene>